<evidence type="ECO:0000259" key="1">
    <source>
        <dbReference type="Pfam" id="PF03372"/>
    </source>
</evidence>
<proteinExistence type="predicted"/>
<dbReference type="InterPro" id="IPR050410">
    <property type="entry name" value="CCR4/nocturin_mRNA_transcr"/>
</dbReference>
<reference evidence="2" key="1">
    <citation type="journal article" date="2020" name="Nature">
        <title>Giant virus diversity and host interactions through global metagenomics.</title>
        <authorList>
            <person name="Schulz F."/>
            <person name="Roux S."/>
            <person name="Paez-Espino D."/>
            <person name="Jungbluth S."/>
            <person name="Walsh D.A."/>
            <person name="Denef V.J."/>
            <person name="McMahon K.D."/>
            <person name="Konstantinidis K.T."/>
            <person name="Eloe-Fadrosh E.A."/>
            <person name="Kyrpides N.C."/>
            <person name="Woyke T."/>
        </authorList>
    </citation>
    <scope>NUCLEOTIDE SEQUENCE</scope>
    <source>
        <strain evidence="2">GVMAG-S-1062768-28</strain>
    </source>
</reference>
<feature type="domain" description="Endonuclease/exonuclease/phosphatase" evidence="1">
    <location>
        <begin position="4"/>
        <end position="208"/>
    </location>
</feature>
<dbReference type="PANTHER" id="PTHR12121:SF36">
    <property type="entry name" value="ENDONUCLEASE_EXONUCLEASE_PHOSPHATASE DOMAIN-CONTAINING PROTEIN"/>
    <property type="match status" value="1"/>
</dbReference>
<name>A0A6C0JUI6_9ZZZZ</name>
<dbReference type="InterPro" id="IPR005135">
    <property type="entry name" value="Endo/exonuclease/phosphatase"/>
</dbReference>
<dbReference type="InterPro" id="IPR036691">
    <property type="entry name" value="Endo/exonu/phosph_ase_sf"/>
</dbReference>
<dbReference type="PANTHER" id="PTHR12121">
    <property type="entry name" value="CARBON CATABOLITE REPRESSOR PROTEIN 4"/>
    <property type="match status" value="1"/>
</dbReference>
<dbReference type="GO" id="GO:0000175">
    <property type="term" value="F:3'-5'-RNA exonuclease activity"/>
    <property type="evidence" value="ECO:0007669"/>
    <property type="project" value="TreeGrafter"/>
</dbReference>
<dbReference type="EMBL" id="MN740696">
    <property type="protein sequence ID" value="QHU08370.1"/>
    <property type="molecule type" value="Genomic_DNA"/>
</dbReference>
<sequence>MRIVTWNILADRYFTKERYTSADKILFDWSYRIQIIIANILSFDADVICLQEVELATFEKDFLLLFDRYSYVQHTVCKKRSNPIGNVILSKYSIRLLKETSHSIIAETEDIRIANIHLSVDSDDTTKMAQLNKLVTEFGKDILLVGDFNTNFEGDNLDGYDITRYRTCKTRFHWHEFDYILVPDGFVTRYSLPIKDSNIPSLKNPSDHLPLIANIAT</sequence>
<evidence type="ECO:0000313" key="2">
    <source>
        <dbReference type="EMBL" id="QHU08370.1"/>
    </source>
</evidence>
<organism evidence="2">
    <name type="scientific">viral metagenome</name>
    <dbReference type="NCBI Taxonomy" id="1070528"/>
    <lineage>
        <taxon>unclassified sequences</taxon>
        <taxon>metagenomes</taxon>
        <taxon>organismal metagenomes</taxon>
    </lineage>
</organism>
<accession>A0A6C0JUI6</accession>
<dbReference type="Pfam" id="PF03372">
    <property type="entry name" value="Exo_endo_phos"/>
    <property type="match status" value="1"/>
</dbReference>
<dbReference type="SUPFAM" id="SSF56219">
    <property type="entry name" value="DNase I-like"/>
    <property type="match status" value="1"/>
</dbReference>
<dbReference type="AlphaFoldDB" id="A0A6C0JUI6"/>
<dbReference type="Gene3D" id="3.60.10.10">
    <property type="entry name" value="Endonuclease/exonuclease/phosphatase"/>
    <property type="match status" value="1"/>
</dbReference>
<protein>
    <recommendedName>
        <fullName evidence="1">Endonuclease/exonuclease/phosphatase domain-containing protein</fullName>
    </recommendedName>
</protein>